<comment type="caution">
    <text evidence="2">The sequence shown here is derived from an EMBL/GenBank/DDBJ whole genome shotgun (WGS) entry which is preliminary data.</text>
</comment>
<feature type="region of interest" description="Disordered" evidence="1">
    <location>
        <begin position="1"/>
        <end position="43"/>
    </location>
</feature>
<feature type="compositionally biased region" description="Basic residues" evidence="1">
    <location>
        <begin position="247"/>
        <end position="259"/>
    </location>
</feature>
<accession>A0A2K3QDC5</accession>
<name>A0A2K3QDC5_9HYPO</name>
<evidence type="ECO:0000256" key="1">
    <source>
        <dbReference type="SAM" id="MobiDB-lite"/>
    </source>
</evidence>
<feature type="compositionally biased region" description="Basic and acidic residues" evidence="1">
    <location>
        <begin position="267"/>
        <end position="282"/>
    </location>
</feature>
<evidence type="ECO:0008006" key="4">
    <source>
        <dbReference type="Google" id="ProtNLM"/>
    </source>
</evidence>
<keyword evidence="3" id="KW-1185">Reference proteome</keyword>
<dbReference type="Proteomes" id="UP000236621">
    <property type="component" value="Unassembled WGS sequence"/>
</dbReference>
<dbReference type="PANTHER" id="PTHR37844">
    <property type="entry name" value="SER/THR PROTEIN PHOSPHATASE SUPERFAMILY (AFU_ORTHOLOGUE AFUA_1G14840)"/>
    <property type="match status" value="1"/>
</dbReference>
<evidence type="ECO:0000313" key="3">
    <source>
        <dbReference type="Proteomes" id="UP000236621"/>
    </source>
</evidence>
<dbReference type="OrthoDB" id="550558at2759"/>
<protein>
    <recommendedName>
        <fullName evidence="4">Calcineurin-like phosphoesterase domain-containing protein</fullName>
    </recommendedName>
</protein>
<dbReference type="EMBL" id="NRSZ01000726">
    <property type="protein sequence ID" value="PNY25532.1"/>
    <property type="molecule type" value="Genomic_DNA"/>
</dbReference>
<evidence type="ECO:0000313" key="2">
    <source>
        <dbReference type="EMBL" id="PNY25532.1"/>
    </source>
</evidence>
<dbReference type="AlphaFoldDB" id="A0A2K3QDC5"/>
<reference evidence="2 3" key="1">
    <citation type="submission" date="2017-08" db="EMBL/GenBank/DDBJ databases">
        <title>Harnessing the power of phylogenomics to disentangle the directionality and signatures of interkingdom host jumping in the parasitic fungal genus Tolypocladium.</title>
        <authorList>
            <person name="Quandt C.A."/>
            <person name="Patterson W."/>
            <person name="Spatafora J.W."/>
        </authorList>
    </citation>
    <scope>NUCLEOTIDE SEQUENCE [LARGE SCALE GENOMIC DNA]</scope>
    <source>
        <strain evidence="2 3">CBS 113982</strain>
    </source>
</reference>
<dbReference type="PANTHER" id="PTHR37844:SF2">
    <property type="entry name" value="SER_THR PROTEIN PHOSPHATASE SUPERFAMILY (AFU_ORTHOLOGUE AFUA_1G14840)"/>
    <property type="match status" value="1"/>
</dbReference>
<organism evidence="2 3">
    <name type="scientific">Tolypocladium capitatum</name>
    <dbReference type="NCBI Taxonomy" id="45235"/>
    <lineage>
        <taxon>Eukaryota</taxon>
        <taxon>Fungi</taxon>
        <taxon>Dikarya</taxon>
        <taxon>Ascomycota</taxon>
        <taxon>Pezizomycotina</taxon>
        <taxon>Sordariomycetes</taxon>
        <taxon>Hypocreomycetidae</taxon>
        <taxon>Hypocreales</taxon>
        <taxon>Ophiocordycipitaceae</taxon>
        <taxon>Tolypocladium</taxon>
    </lineage>
</organism>
<feature type="compositionally biased region" description="Basic residues" evidence="1">
    <location>
        <begin position="23"/>
        <end position="43"/>
    </location>
</feature>
<proteinExistence type="predicted"/>
<sequence>MRRLVTGLFPSNKDPEPPSAASARRRPQPHPRHRRQRQHRHARPCIPLQVMSDLHLEVGQQYAGFDFPVAAPYLVLAGDVGCLADHDAHLGFLRRRTKRYTRVFLVLGSHEFYGPDFATGLGIAQRMEDEPSLGGRLCLLQQTRVDVGAPAEARHVVASKVADFRKIKDWIVEDHNGARRSDVQGRAANAAIGRRRYPPSAVGPGHVDAGAPPGPLGLRARDGRPGRGQVASGRVVDIRPHAPLVRLRGRRRPRRRRPTRQQAPRPRTPDARRRGKRDDAFDAAKAVRVPVK</sequence>
<gene>
    <name evidence="2" type="ORF">TCAP_04524</name>
</gene>
<feature type="region of interest" description="Disordered" evidence="1">
    <location>
        <begin position="182"/>
        <end position="292"/>
    </location>
</feature>